<accession>A0A1U7IQY0</accession>
<dbReference type="Proteomes" id="UP000185860">
    <property type="component" value="Unassembled WGS sequence"/>
</dbReference>
<comment type="caution">
    <text evidence="1">The sequence shown here is derived from an EMBL/GenBank/DDBJ whole genome shotgun (WGS) entry which is preliminary data.</text>
</comment>
<evidence type="ECO:0000313" key="2">
    <source>
        <dbReference type="Proteomes" id="UP000185860"/>
    </source>
</evidence>
<name>A0A1U7IQY0_9CYAN</name>
<dbReference type="AlphaFoldDB" id="A0A1U7IQY0"/>
<proteinExistence type="predicted"/>
<dbReference type="EMBL" id="MRCE01000004">
    <property type="protein sequence ID" value="OKH39779.1"/>
    <property type="molecule type" value="Genomic_DNA"/>
</dbReference>
<gene>
    <name evidence="1" type="ORF">NIES2119_04730</name>
</gene>
<organism evidence="1 2">
    <name type="scientific">[Phormidium ambiguum] IAM M-71</name>
    <dbReference type="NCBI Taxonomy" id="454136"/>
    <lineage>
        <taxon>Bacteria</taxon>
        <taxon>Bacillati</taxon>
        <taxon>Cyanobacteriota</taxon>
        <taxon>Cyanophyceae</taxon>
        <taxon>Oscillatoriophycideae</taxon>
        <taxon>Aerosakkonematales</taxon>
        <taxon>Aerosakkonemataceae</taxon>
        <taxon>Floridanema</taxon>
    </lineage>
</organism>
<sequence length="72" mass="8105">MPEKTSTLQKAIEVVEALSLDEQAILIDVIEKHLKQQRRNEILQAVAESRQEYAEGKVRSGSIADLLEELDS</sequence>
<evidence type="ECO:0000313" key="1">
    <source>
        <dbReference type="EMBL" id="OKH39779.1"/>
    </source>
</evidence>
<protein>
    <submittedName>
        <fullName evidence="1">Uncharacterized protein</fullName>
    </submittedName>
</protein>
<reference evidence="1 2" key="1">
    <citation type="submission" date="2016-11" db="EMBL/GenBank/DDBJ databases">
        <title>Draft Genome Sequences of Nine Cyanobacterial Strains from Diverse Habitats.</title>
        <authorList>
            <person name="Zhu T."/>
            <person name="Hou S."/>
            <person name="Lu X."/>
            <person name="Hess W.R."/>
        </authorList>
    </citation>
    <scope>NUCLEOTIDE SEQUENCE [LARGE SCALE GENOMIC DNA]</scope>
    <source>
        <strain evidence="1 2">IAM M-71</strain>
    </source>
</reference>
<dbReference type="OrthoDB" id="488864at2"/>